<organism evidence="1 2">
    <name type="scientific">Bacillus cereus</name>
    <dbReference type="NCBI Taxonomy" id="1396"/>
    <lineage>
        <taxon>Bacteria</taxon>
        <taxon>Bacillati</taxon>
        <taxon>Bacillota</taxon>
        <taxon>Bacilli</taxon>
        <taxon>Bacillales</taxon>
        <taxon>Bacillaceae</taxon>
        <taxon>Bacillus</taxon>
        <taxon>Bacillus cereus group</taxon>
    </lineage>
</organism>
<evidence type="ECO:0000313" key="1">
    <source>
        <dbReference type="EMBL" id="PFQ47854.1"/>
    </source>
</evidence>
<name>A0A2B2LSQ1_BACCE</name>
<dbReference type="RefSeq" id="WP_098612296.1">
    <property type="nucleotide sequence ID" value="NZ_NVAP01000019.1"/>
</dbReference>
<reference evidence="1 2" key="1">
    <citation type="submission" date="2017-09" db="EMBL/GenBank/DDBJ databases">
        <title>Large-scale bioinformatics analysis of Bacillus genomes uncovers conserved roles of natural products in bacterial physiology.</title>
        <authorList>
            <consortium name="Agbiome Team Llc"/>
            <person name="Bleich R.M."/>
            <person name="Grubbs K.J."/>
            <person name="Santa Maria K.C."/>
            <person name="Allen S.E."/>
            <person name="Farag S."/>
            <person name="Shank E.A."/>
            <person name="Bowers A."/>
        </authorList>
    </citation>
    <scope>NUCLEOTIDE SEQUENCE [LARGE SCALE GENOMIC DNA]</scope>
    <source>
        <strain evidence="1 2">AFS070861</strain>
    </source>
</reference>
<gene>
    <name evidence="1" type="ORF">COK05_08950</name>
</gene>
<dbReference type="EMBL" id="NVAP01000019">
    <property type="protein sequence ID" value="PFQ47854.1"/>
    <property type="molecule type" value="Genomic_DNA"/>
</dbReference>
<dbReference type="Proteomes" id="UP000224386">
    <property type="component" value="Unassembled WGS sequence"/>
</dbReference>
<dbReference type="AlphaFoldDB" id="A0A2B2LSQ1"/>
<evidence type="ECO:0000313" key="2">
    <source>
        <dbReference type="Proteomes" id="UP000224386"/>
    </source>
</evidence>
<accession>A0A2B2LSQ1</accession>
<comment type="caution">
    <text evidence="1">The sequence shown here is derived from an EMBL/GenBank/DDBJ whole genome shotgun (WGS) entry which is preliminary data.</text>
</comment>
<sequence length="507" mass="60260">MEMTCLGCKKEYTGYEERIGQYIANGMILAIENGVPKESLYEMPTTYFIPDIELYCDNCIAKIKTVEDSVDNLLLKVSSKNVDVNKKLDKHSDFFWNQSTDSEDDKEKFVFLFSYIEECFSLSSEIASELKYLFNRFEDHTVVNFDNFSYMFYFRNVTLKSISLIEKLTIFYSVAFNVEFRKNKIQNKYEFLLKQLRKIPSFQDKKFYEMMNKFRKKGDSFNLEDTRKSLDHDLSYNNGVEMIGVLDKIDIIYNLVCMCYDLFDEMITLVLNVYKNIQIPSDYSNLKYQDASIISVQYPNPEDTYAFSQTFGERVHQFNKAFLKDGILGENSKRVFDILNRLNEISRTHVIVNNLITAAIDNNWKFKDVLIEELCEKNYDSLINDIIYRIYAVNDKLARLLVNKYNLFTESKYIYFDDFQDVINDKNNEQIIINNKDVFTNLDIFLCSKEYKFLTNNRNRIFHIRNDQNNFIESEEESFNIFRLNNIQEYYSYMNKIMIPILNDIKP</sequence>
<protein>
    <submittedName>
        <fullName evidence="1">Uncharacterized protein</fullName>
    </submittedName>
</protein>
<proteinExistence type="predicted"/>